<evidence type="ECO:0000256" key="1">
    <source>
        <dbReference type="SAM" id="MobiDB-lite"/>
    </source>
</evidence>
<name>A0A5B0KJY6_9PROT</name>
<proteinExistence type="predicted"/>
<reference evidence="2 3" key="1">
    <citation type="submission" date="2019-07" db="EMBL/GenBank/DDBJ databases">
        <title>Genome sequencing of the stress-tolerant strain Azospirillum brasilense Az19.</title>
        <authorList>
            <person name="Maroniche G.A."/>
            <person name="Garcia J.E."/>
            <person name="Pagnussat L."/>
            <person name="Amenta M."/>
            <person name="Creus C.M."/>
        </authorList>
    </citation>
    <scope>NUCLEOTIDE SEQUENCE [LARGE SCALE GENOMIC DNA]</scope>
    <source>
        <strain evidence="2 3">Az19</strain>
    </source>
</reference>
<dbReference type="AlphaFoldDB" id="A0A5B0KJY6"/>
<evidence type="ECO:0000313" key="3">
    <source>
        <dbReference type="Proteomes" id="UP000325333"/>
    </source>
</evidence>
<feature type="region of interest" description="Disordered" evidence="1">
    <location>
        <begin position="55"/>
        <end position="82"/>
    </location>
</feature>
<dbReference type="Proteomes" id="UP000325333">
    <property type="component" value="Unassembled WGS sequence"/>
</dbReference>
<organism evidence="2 3">
    <name type="scientific">Azospirillum argentinense</name>
    <dbReference type="NCBI Taxonomy" id="2970906"/>
    <lineage>
        <taxon>Bacteria</taxon>
        <taxon>Pseudomonadati</taxon>
        <taxon>Pseudomonadota</taxon>
        <taxon>Alphaproteobacteria</taxon>
        <taxon>Rhodospirillales</taxon>
        <taxon>Azospirillaceae</taxon>
        <taxon>Azospirillum</taxon>
    </lineage>
</organism>
<gene>
    <name evidence="2" type="ORF">FH063_003163</name>
</gene>
<dbReference type="EMBL" id="VEWN01000018">
    <property type="protein sequence ID" value="KAA1052967.1"/>
    <property type="molecule type" value="Genomic_DNA"/>
</dbReference>
<comment type="caution">
    <text evidence="2">The sequence shown here is derived from an EMBL/GenBank/DDBJ whole genome shotgun (WGS) entry which is preliminary data.</text>
</comment>
<accession>A0A5B0KJY6</accession>
<sequence length="107" mass="11471">MVASGAIHDTACRTTKMAQPFCCGPGRRDFEEISPRSFPMDICVKQAWLRRLDAECAPDPGDQPREDAPGGVPDGSKGGRTTRFRDAAVMRAGCGVVRAPLHIDDAA</sequence>
<evidence type="ECO:0000313" key="2">
    <source>
        <dbReference type="EMBL" id="KAA1052967.1"/>
    </source>
</evidence>
<protein>
    <submittedName>
        <fullName evidence="2">Uncharacterized protein</fullName>
    </submittedName>
</protein>